<dbReference type="PANTHER" id="PTHR10794:SF63">
    <property type="entry name" value="ALPHA_BETA HYDROLASE 1, ISOFORM A"/>
    <property type="match status" value="1"/>
</dbReference>
<evidence type="ECO:0000259" key="10">
    <source>
        <dbReference type="Pfam" id="PF00561"/>
    </source>
</evidence>
<dbReference type="InterPro" id="IPR029058">
    <property type="entry name" value="AB_hydrolase_fold"/>
</dbReference>
<proteinExistence type="inferred from homology"/>
<feature type="active site" description="Charge relay system" evidence="8">
    <location>
        <position position="376"/>
    </location>
</feature>
<reference evidence="11" key="1">
    <citation type="journal article" date="2020" name="Stud. Mycol.">
        <title>101 Dothideomycetes genomes: a test case for predicting lifestyles and emergence of pathogens.</title>
        <authorList>
            <person name="Haridas S."/>
            <person name="Albert R."/>
            <person name="Binder M."/>
            <person name="Bloem J."/>
            <person name="Labutti K."/>
            <person name="Salamov A."/>
            <person name="Andreopoulos B."/>
            <person name="Baker S."/>
            <person name="Barry K."/>
            <person name="Bills G."/>
            <person name="Bluhm B."/>
            <person name="Cannon C."/>
            <person name="Castanera R."/>
            <person name="Culley D."/>
            <person name="Daum C."/>
            <person name="Ezra D."/>
            <person name="Gonzalez J."/>
            <person name="Henrissat B."/>
            <person name="Kuo A."/>
            <person name="Liang C."/>
            <person name="Lipzen A."/>
            <person name="Lutzoni F."/>
            <person name="Magnuson J."/>
            <person name="Mondo S."/>
            <person name="Nolan M."/>
            <person name="Ohm R."/>
            <person name="Pangilinan J."/>
            <person name="Park H.-J."/>
            <person name="Ramirez L."/>
            <person name="Alfaro M."/>
            <person name="Sun H."/>
            <person name="Tritt A."/>
            <person name="Yoshinaga Y."/>
            <person name="Zwiers L.-H."/>
            <person name="Turgeon B."/>
            <person name="Goodwin S."/>
            <person name="Spatafora J."/>
            <person name="Crous P."/>
            <person name="Grigoriev I."/>
        </authorList>
    </citation>
    <scope>NUCLEOTIDE SEQUENCE</scope>
    <source>
        <strain evidence="11">CBS 130266</strain>
    </source>
</reference>
<dbReference type="GO" id="GO:0047372">
    <property type="term" value="F:monoacylglycerol lipase activity"/>
    <property type="evidence" value="ECO:0007669"/>
    <property type="project" value="TreeGrafter"/>
</dbReference>
<comment type="caution">
    <text evidence="11">The sequence shown here is derived from an EMBL/GenBank/DDBJ whole genome shotgun (WGS) entry which is preliminary data.</text>
</comment>
<dbReference type="EMBL" id="MU007027">
    <property type="protein sequence ID" value="KAF2432224.1"/>
    <property type="molecule type" value="Genomic_DNA"/>
</dbReference>
<dbReference type="FunFam" id="3.40.50.1820:FF:000137">
    <property type="entry name" value="EEB1p Acyl-coenzymeA:ethanol O-acyltransferase"/>
    <property type="match status" value="1"/>
</dbReference>
<dbReference type="GO" id="GO:0051793">
    <property type="term" value="P:medium-chain fatty acid catabolic process"/>
    <property type="evidence" value="ECO:0007669"/>
    <property type="project" value="UniProtKB-ARBA"/>
</dbReference>
<feature type="domain" description="AB hydrolase-1" evidence="10">
    <location>
        <begin position="124"/>
        <end position="357"/>
    </location>
</feature>
<dbReference type="OrthoDB" id="5954035at2759"/>
<evidence type="ECO:0000256" key="1">
    <source>
        <dbReference type="ARBA" id="ARBA00010884"/>
    </source>
</evidence>
<gene>
    <name evidence="11" type="ORF">EJ08DRAFT_585824</name>
</gene>
<dbReference type="InterPro" id="IPR050960">
    <property type="entry name" value="AB_hydrolase_4_sf"/>
</dbReference>
<sequence length="444" mass="49736">MPETTSSSTSADNAIDSSSTPTETTLLTLIKSTTPPCWLNPLLFNGHLQTFYTALKSTDIPITYKRRTFSSNNALYPGTFAVDFVSHTPTSSSSSDPDPSLPSRTSYYSDEEFEKLGGEDDEKPMLILLHGLSGGSHEIYLRHVLRPLCLDPKEGEEKWEACVVNARGCSMSEITSGVLYNARSTWDVRQIVEWIREKWPKRKLFGVGFSLGANILVNYIGEEGAKCELDAAVVVSNPWNLDVSNLSLQRSFMGKNIYSPAMGTSMRELFETQTEEDNRHHEQIMKYNPDIDEAKVRSIKYLHEFDRYVQCPTWGWPTEGAYYRDASSIDAIYDIRIPVLAIHAEDDPIACDAAAPYVEVQQNENVVLCSTTLGGHLSWFEIGGERWFSRVAEGFLRKMTTEVDLDALKNSRTSGTQEGSVLHAKKKPVYHGVAKKLQNPEPHS</sequence>
<dbReference type="GO" id="GO:0008126">
    <property type="term" value="F:acetylesterase activity"/>
    <property type="evidence" value="ECO:0007669"/>
    <property type="project" value="TreeGrafter"/>
</dbReference>
<evidence type="ECO:0000313" key="11">
    <source>
        <dbReference type="EMBL" id="KAF2432224.1"/>
    </source>
</evidence>
<dbReference type="PANTHER" id="PTHR10794">
    <property type="entry name" value="ABHYDROLASE DOMAIN-CONTAINING PROTEIN"/>
    <property type="match status" value="1"/>
</dbReference>
<dbReference type="Proteomes" id="UP000800235">
    <property type="component" value="Unassembled WGS sequence"/>
</dbReference>
<feature type="active site" description="Charge relay system" evidence="8">
    <location>
        <position position="347"/>
    </location>
</feature>
<evidence type="ECO:0000256" key="3">
    <source>
        <dbReference type="ARBA" id="ARBA00022801"/>
    </source>
</evidence>
<dbReference type="PIRSF" id="PIRSF005211">
    <property type="entry name" value="Ab_hydro_YheT"/>
    <property type="match status" value="1"/>
</dbReference>
<evidence type="ECO:0000256" key="2">
    <source>
        <dbReference type="ARBA" id="ARBA00022679"/>
    </source>
</evidence>
<evidence type="ECO:0000256" key="4">
    <source>
        <dbReference type="ARBA" id="ARBA00050620"/>
    </source>
</evidence>
<dbReference type="Gene3D" id="3.40.50.1820">
    <property type="entry name" value="alpha/beta hydrolase"/>
    <property type="match status" value="1"/>
</dbReference>
<evidence type="ECO:0000256" key="9">
    <source>
        <dbReference type="SAM" id="MobiDB-lite"/>
    </source>
</evidence>
<organism evidence="11 12">
    <name type="scientific">Tothia fuscella</name>
    <dbReference type="NCBI Taxonomy" id="1048955"/>
    <lineage>
        <taxon>Eukaryota</taxon>
        <taxon>Fungi</taxon>
        <taxon>Dikarya</taxon>
        <taxon>Ascomycota</taxon>
        <taxon>Pezizomycotina</taxon>
        <taxon>Dothideomycetes</taxon>
        <taxon>Pleosporomycetidae</taxon>
        <taxon>Venturiales</taxon>
        <taxon>Cylindrosympodiaceae</taxon>
        <taxon>Tothia</taxon>
    </lineage>
</organism>
<dbReference type="Pfam" id="PF00561">
    <property type="entry name" value="Abhydrolase_1"/>
    <property type="match status" value="1"/>
</dbReference>
<accession>A0A9P4NVZ2</accession>
<feature type="region of interest" description="Disordered" evidence="9">
    <location>
        <begin position="1"/>
        <end position="20"/>
    </location>
</feature>
<name>A0A9P4NVZ2_9PEZI</name>
<dbReference type="AlphaFoldDB" id="A0A9P4NVZ2"/>
<comment type="similarity">
    <text evidence="1">Belongs to the AB hydrolase superfamily. AB hydrolase 4 family.</text>
</comment>
<evidence type="ECO:0000256" key="8">
    <source>
        <dbReference type="PIRSR" id="PIRSR005211-1"/>
    </source>
</evidence>
<keyword evidence="12" id="KW-1185">Reference proteome</keyword>
<keyword evidence="3" id="KW-0378">Hydrolase</keyword>
<feature type="active site" description="Charge relay system" evidence="8">
    <location>
        <position position="210"/>
    </location>
</feature>
<protein>
    <recommendedName>
        <fullName evidence="6">alcohol O-acetyltransferase</fullName>
        <ecNumber evidence="6">2.3.1.84</ecNumber>
    </recommendedName>
    <alternativeName>
        <fullName evidence="7">Alcohol O-acetyltransferase</fullName>
    </alternativeName>
</protein>
<dbReference type="GO" id="GO:0004026">
    <property type="term" value="F:alcohol O-acetyltransferase activity"/>
    <property type="evidence" value="ECO:0007669"/>
    <property type="project" value="UniProtKB-EC"/>
</dbReference>
<dbReference type="GO" id="GO:0051792">
    <property type="term" value="P:medium-chain fatty acid biosynthetic process"/>
    <property type="evidence" value="ECO:0007669"/>
    <property type="project" value="TreeGrafter"/>
</dbReference>
<evidence type="ECO:0000256" key="6">
    <source>
        <dbReference type="ARBA" id="ARBA00066969"/>
    </source>
</evidence>
<comment type="catalytic activity">
    <reaction evidence="4">
        <text>an aliphatic alcohol + acetyl-CoA = an acetyl ester + CoA</text>
        <dbReference type="Rhea" id="RHEA:17229"/>
        <dbReference type="ChEBI" id="CHEBI:2571"/>
        <dbReference type="ChEBI" id="CHEBI:47622"/>
        <dbReference type="ChEBI" id="CHEBI:57287"/>
        <dbReference type="ChEBI" id="CHEBI:57288"/>
        <dbReference type="EC" id="2.3.1.84"/>
    </reaction>
</comment>
<evidence type="ECO:0000256" key="7">
    <source>
        <dbReference type="ARBA" id="ARBA00080774"/>
    </source>
</evidence>
<comment type="function">
    <text evidence="5">Displays enzymatic activity both for medium-chain fatty acid (MCFA) ethyl ester synthesis and hydrolysis (esterase activity). MCFA are toxic for yeast and this enzyme could thus be involved in their detoxification by esterification.</text>
</comment>
<keyword evidence="2" id="KW-0808">Transferase</keyword>
<dbReference type="EC" id="2.3.1.84" evidence="6"/>
<evidence type="ECO:0000313" key="12">
    <source>
        <dbReference type="Proteomes" id="UP000800235"/>
    </source>
</evidence>
<dbReference type="SUPFAM" id="SSF53474">
    <property type="entry name" value="alpha/beta-Hydrolases"/>
    <property type="match status" value="1"/>
</dbReference>
<dbReference type="InterPro" id="IPR000073">
    <property type="entry name" value="AB_hydrolase_1"/>
</dbReference>
<feature type="compositionally biased region" description="Polar residues" evidence="9">
    <location>
        <begin position="1"/>
        <end position="16"/>
    </location>
</feature>
<evidence type="ECO:0000256" key="5">
    <source>
        <dbReference type="ARBA" id="ARBA00054277"/>
    </source>
</evidence>
<dbReference type="InterPro" id="IPR012020">
    <property type="entry name" value="ABHD4"/>
</dbReference>